<accession>A0A495W197</accession>
<dbReference type="OrthoDB" id="9801841at2"/>
<gene>
    <name evidence="2" type="ORF">C8E97_3832</name>
</gene>
<organism evidence="2 3">
    <name type="scientific">Saccharothrix australiensis</name>
    <dbReference type="NCBI Taxonomy" id="2072"/>
    <lineage>
        <taxon>Bacteria</taxon>
        <taxon>Bacillati</taxon>
        <taxon>Actinomycetota</taxon>
        <taxon>Actinomycetes</taxon>
        <taxon>Pseudonocardiales</taxon>
        <taxon>Pseudonocardiaceae</taxon>
        <taxon>Saccharothrix</taxon>
    </lineage>
</organism>
<dbReference type="InterPro" id="IPR001932">
    <property type="entry name" value="PPM-type_phosphatase-like_dom"/>
</dbReference>
<reference evidence="2 3" key="1">
    <citation type="submission" date="2018-10" db="EMBL/GenBank/DDBJ databases">
        <title>Sequencing the genomes of 1000 actinobacteria strains.</title>
        <authorList>
            <person name="Klenk H.-P."/>
        </authorList>
    </citation>
    <scope>NUCLEOTIDE SEQUENCE [LARGE SCALE GENOMIC DNA]</scope>
    <source>
        <strain evidence="2 3">DSM 43800</strain>
    </source>
</reference>
<proteinExistence type="predicted"/>
<evidence type="ECO:0000313" key="3">
    <source>
        <dbReference type="Proteomes" id="UP000282084"/>
    </source>
</evidence>
<dbReference type="SMART" id="SM00332">
    <property type="entry name" value="PP2Cc"/>
    <property type="match status" value="1"/>
</dbReference>
<dbReference type="Pfam" id="PF13672">
    <property type="entry name" value="PP2C_2"/>
    <property type="match status" value="1"/>
</dbReference>
<dbReference type="CDD" id="cd00143">
    <property type="entry name" value="PP2Cc"/>
    <property type="match status" value="1"/>
</dbReference>
<evidence type="ECO:0000313" key="2">
    <source>
        <dbReference type="EMBL" id="RKT55174.1"/>
    </source>
</evidence>
<comment type="caution">
    <text evidence="2">The sequence shown here is derived from an EMBL/GenBank/DDBJ whole genome shotgun (WGS) entry which is preliminary data.</text>
</comment>
<dbReference type="SMART" id="SM00331">
    <property type="entry name" value="PP2C_SIG"/>
    <property type="match status" value="1"/>
</dbReference>
<dbReference type="AlphaFoldDB" id="A0A495W197"/>
<dbReference type="PANTHER" id="PTHR47992">
    <property type="entry name" value="PROTEIN PHOSPHATASE"/>
    <property type="match status" value="1"/>
</dbReference>
<keyword evidence="3" id="KW-1185">Reference proteome</keyword>
<dbReference type="GO" id="GO:0004722">
    <property type="term" value="F:protein serine/threonine phosphatase activity"/>
    <property type="evidence" value="ECO:0007669"/>
    <property type="project" value="InterPro"/>
</dbReference>
<dbReference type="RefSeq" id="WP_121006923.1">
    <property type="nucleotide sequence ID" value="NZ_RBXO01000001.1"/>
</dbReference>
<feature type="domain" description="PPM-type phosphatase" evidence="1">
    <location>
        <begin position="2"/>
        <end position="218"/>
    </location>
</feature>
<dbReference type="EMBL" id="RBXO01000001">
    <property type="protein sequence ID" value="RKT55174.1"/>
    <property type="molecule type" value="Genomic_DNA"/>
</dbReference>
<dbReference type="InterPro" id="IPR036457">
    <property type="entry name" value="PPM-type-like_dom_sf"/>
</dbReference>
<dbReference type="SUPFAM" id="SSF81606">
    <property type="entry name" value="PP2C-like"/>
    <property type="match status" value="1"/>
</dbReference>
<sequence length="224" mass="22853">MIRCATRTRTGRLHDENQDRLVAHPDSGTFLVVDGMGGLADAAATAQAVVDLLPRGACARAAASDGPDATRRVTEVLAELNERVRAGARTGPGTTGAAIALVLVRGGRALVAHLGDSRVYLARDGRVRRLTEDHASDGHLTRFVGMPGAVVPGVSVHELAAGDRVLLCTDGLTNSVDDHALGVLLTSAGGLESACARLVDAAARGGAVDDISVIAVEIGAGWSG</sequence>
<evidence type="ECO:0000259" key="1">
    <source>
        <dbReference type="PROSITE" id="PS51746"/>
    </source>
</evidence>
<name>A0A495W197_9PSEU</name>
<dbReference type="Proteomes" id="UP000282084">
    <property type="component" value="Unassembled WGS sequence"/>
</dbReference>
<protein>
    <submittedName>
        <fullName evidence="2">Protein phosphatase</fullName>
    </submittedName>
</protein>
<dbReference type="PROSITE" id="PS51746">
    <property type="entry name" value="PPM_2"/>
    <property type="match status" value="1"/>
</dbReference>
<dbReference type="Gene3D" id="3.60.40.10">
    <property type="entry name" value="PPM-type phosphatase domain"/>
    <property type="match status" value="1"/>
</dbReference>
<dbReference type="InterPro" id="IPR015655">
    <property type="entry name" value="PP2C"/>
</dbReference>